<dbReference type="Proteomes" id="UP000620133">
    <property type="component" value="Chromosome"/>
</dbReference>
<evidence type="ECO:0000256" key="1">
    <source>
        <dbReference type="ARBA" id="ARBA00001974"/>
    </source>
</evidence>
<name>A0A7U9TKW9_9MOLU</name>
<dbReference type="SUPFAM" id="SSF56176">
    <property type="entry name" value="FAD-binding/transporter-associated domain-like"/>
    <property type="match status" value="1"/>
</dbReference>
<dbReference type="GO" id="GO:0071949">
    <property type="term" value="F:FAD binding"/>
    <property type="evidence" value="ECO:0007669"/>
    <property type="project" value="InterPro"/>
</dbReference>
<gene>
    <name evidence="5" type="primary">glcD</name>
    <name evidence="5" type="ORF">MPAN_017300</name>
</gene>
<dbReference type="InterPro" id="IPR016166">
    <property type="entry name" value="FAD-bd_PCMH"/>
</dbReference>
<evidence type="ECO:0000256" key="3">
    <source>
        <dbReference type="ARBA" id="ARBA00022827"/>
    </source>
</evidence>
<dbReference type="InterPro" id="IPR016169">
    <property type="entry name" value="FAD-bd_PCMH_sub2"/>
</dbReference>
<dbReference type="Gene3D" id="3.30.465.10">
    <property type="match status" value="1"/>
</dbReference>
<dbReference type="KEGG" id="manr:MPAN_017300"/>
<accession>A0A7U9TKW9</accession>
<evidence type="ECO:0000256" key="4">
    <source>
        <dbReference type="ARBA" id="ARBA00023002"/>
    </source>
</evidence>
<dbReference type="InterPro" id="IPR004113">
    <property type="entry name" value="FAD-bd_oxidored_4_C"/>
</dbReference>
<dbReference type="PANTHER" id="PTHR42934:SF2">
    <property type="entry name" value="GLYCOLATE OXIDASE SUBUNIT GLCD"/>
    <property type="match status" value="1"/>
</dbReference>
<keyword evidence="3" id="KW-0274">FAD</keyword>
<proteinExistence type="predicted"/>
<keyword evidence="4" id="KW-0560">Oxidoreductase</keyword>
<dbReference type="InterPro" id="IPR016171">
    <property type="entry name" value="Vanillyl_alc_oxidase_C-sub2"/>
</dbReference>
<evidence type="ECO:0000256" key="2">
    <source>
        <dbReference type="ARBA" id="ARBA00022630"/>
    </source>
</evidence>
<dbReference type="EMBL" id="AP024412">
    <property type="protein sequence ID" value="BCR36837.1"/>
    <property type="molecule type" value="Genomic_DNA"/>
</dbReference>
<dbReference type="SUPFAM" id="SSF55103">
    <property type="entry name" value="FAD-linked oxidases, C-terminal domain"/>
    <property type="match status" value="1"/>
</dbReference>
<dbReference type="Gene3D" id="1.10.45.10">
    <property type="entry name" value="Vanillyl-alcohol Oxidase, Chain A, domain 4"/>
    <property type="match status" value="1"/>
</dbReference>
<dbReference type="PROSITE" id="PS51387">
    <property type="entry name" value="FAD_PCMH"/>
    <property type="match status" value="1"/>
</dbReference>
<dbReference type="GO" id="GO:0016491">
    <property type="term" value="F:oxidoreductase activity"/>
    <property type="evidence" value="ECO:0007669"/>
    <property type="project" value="UniProtKB-KW"/>
</dbReference>
<dbReference type="Gene3D" id="3.30.70.2740">
    <property type="match status" value="1"/>
</dbReference>
<keyword evidence="6" id="KW-1185">Reference proteome</keyword>
<comment type="cofactor">
    <cofactor evidence="1">
        <name>FAD</name>
        <dbReference type="ChEBI" id="CHEBI:57692"/>
    </cofactor>
</comment>
<sequence>MEYKQIDSKDLKTLSSFVDQDRFYAGDEIEKDFSHDELGTVSAFPDVHIMVINKEEVSKIMAYAYKECIAVTVRGAGTGLVGACVPIYGGILLDTSKMNKIIELDQTNLTLRVEPGVLLLDIYENVEKEGLFYAPDPGEKTATIGGNISTNAGGMRAIKYGVTRDWIRGLEVVLPDGSIEKFGGKVVKNSTGYGLKDLVIGSEGTLAIIVEATLKLIPKPLKTVSLLVPFENREDAIAAAPRLIMDHVLPVAVEFLEKQSLQYSEEFLGKKIPHNNFEAYLLLSYDGNNEAAIDQDIDIASKLCIEKYNAIDVFLVDTEERRSSVWNVRGGFLEAIKSSSDEIDECDVVLPRSKISEFLKYVRQLSDELDIRIPYFGHVGDGNLHIYFCKDSMPKDLWEDKISKGFKLMYDKAFSFGGLVSGEHGIGYAKREYMKTLLGENQLRIMRGIKQSFDPKNILNPGKVI</sequence>
<evidence type="ECO:0000313" key="5">
    <source>
        <dbReference type="EMBL" id="BCR36837.1"/>
    </source>
</evidence>
<protein>
    <submittedName>
        <fullName evidence="5">Glycolate oxidase</fullName>
    </submittedName>
</protein>
<evidence type="ECO:0000313" key="6">
    <source>
        <dbReference type="Proteomes" id="UP000620133"/>
    </source>
</evidence>
<dbReference type="InterPro" id="IPR036318">
    <property type="entry name" value="FAD-bd_PCMH-like_sf"/>
</dbReference>
<dbReference type="Pfam" id="PF02913">
    <property type="entry name" value="FAD-oxidase_C"/>
    <property type="match status" value="1"/>
</dbReference>
<dbReference type="PANTHER" id="PTHR42934">
    <property type="entry name" value="GLYCOLATE OXIDASE SUBUNIT GLCD"/>
    <property type="match status" value="1"/>
</dbReference>
<dbReference type="InterPro" id="IPR051914">
    <property type="entry name" value="FAD-linked_OxidoTrans_Type4"/>
</dbReference>
<reference evidence="5" key="1">
    <citation type="submission" date="2021-01" db="EMBL/GenBank/DDBJ databases">
        <title>Draft genome sequence of Acholeplasmataceae bacterium strain Mahy22.</title>
        <authorList>
            <person name="Watanabe M."/>
            <person name="Kojima H."/>
            <person name="Fukui M."/>
        </authorList>
    </citation>
    <scope>NUCLEOTIDE SEQUENCE</scope>
    <source>
        <strain evidence="5">Mahy22</strain>
    </source>
</reference>
<organism evidence="5 6">
    <name type="scientific">Mariniplasma anaerobium</name>
    <dbReference type="NCBI Taxonomy" id="2735436"/>
    <lineage>
        <taxon>Bacteria</taxon>
        <taxon>Bacillati</taxon>
        <taxon>Mycoplasmatota</taxon>
        <taxon>Mollicutes</taxon>
        <taxon>Acholeplasmatales</taxon>
        <taxon>Acholeplasmataceae</taxon>
        <taxon>Mariniplasma</taxon>
    </lineage>
</organism>
<keyword evidence="2" id="KW-0285">Flavoprotein</keyword>
<dbReference type="FunFam" id="1.10.45.10:FF:000001">
    <property type="entry name" value="D-lactate dehydrogenase mitochondrial"/>
    <property type="match status" value="1"/>
</dbReference>
<dbReference type="Pfam" id="PF01565">
    <property type="entry name" value="FAD_binding_4"/>
    <property type="match status" value="1"/>
</dbReference>
<dbReference type="InterPro" id="IPR016164">
    <property type="entry name" value="FAD-linked_Oxase-like_C"/>
</dbReference>
<dbReference type="RefSeq" id="WP_176239479.1">
    <property type="nucleotide sequence ID" value="NZ_AP024412.1"/>
</dbReference>
<dbReference type="InterPro" id="IPR006094">
    <property type="entry name" value="Oxid_FAD_bind_N"/>
</dbReference>
<dbReference type="AlphaFoldDB" id="A0A7U9TKW9"/>